<dbReference type="EMBL" id="KL197714">
    <property type="protein sequence ID" value="KDQ60228.1"/>
    <property type="molecule type" value="Genomic_DNA"/>
</dbReference>
<feature type="region of interest" description="Disordered" evidence="1">
    <location>
        <begin position="62"/>
        <end position="81"/>
    </location>
</feature>
<proteinExistence type="predicted"/>
<feature type="compositionally biased region" description="Polar residues" evidence="1">
    <location>
        <begin position="62"/>
        <end position="76"/>
    </location>
</feature>
<dbReference type="Pfam" id="PF11915">
    <property type="entry name" value="DUF3433"/>
    <property type="match status" value="1"/>
</dbReference>
<keyword evidence="4" id="KW-1185">Reference proteome</keyword>
<accession>A0A067PZI2</accession>
<feature type="transmembrane region" description="Helical" evidence="2">
    <location>
        <begin position="156"/>
        <end position="179"/>
    </location>
</feature>
<feature type="region of interest" description="Disordered" evidence="1">
    <location>
        <begin position="1"/>
        <end position="40"/>
    </location>
</feature>
<evidence type="ECO:0000313" key="4">
    <source>
        <dbReference type="Proteomes" id="UP000027265"/>
    </source>
</evidence>
<organism evidence="3 4">
    <name type="scientific">Jaapia argillacea MUCL 33604</name>
    <dbReference type="NCBI Taxonomy" id="933084"/>
    <lineage>
        <taxon>Eukaryota</taxon>
        <taxon>Fungi</taxon>
        <taxon>Dikarya</taxon>
        <taxon>Basidiomycota</taxon>
        <taxon>Agaricomycotina</taxon>
        <taxon>Agaricomycetes</taxon>
        <taxon>Agaricomycetidae</taxon>
        <taxon>Jaapiales</taxon>
        <taxon>Jaapiaceae</taxon>
        <taxon>Jaapia</taxon>
    </lineage>
</organism>
<feature type="transmembrane region" description="Helical" evidence="2">
    <location>
        <begin position="226"/>
        <end position="251"/>
    </location>
</feature>
<feature type="transmembrane region" description="Helical" evidence="2">
    <location>
        <begin position="115"/>
        <end position="135"/>
    </location>
</feature>
<sequence length="687" mass="74907">MSHPPPDVHGTHTSDVTVIDKDSDESGYVPPGSAGFDMHPSNLRPGVTNRASVPSLGYQPVGTTSPMSSPAHNTQFAAYPPDEKARPWNGVQPPPLGPNAHLDRRAWTPMPLKTWFWILYTLVLVGGAITLEVLLNYSNTHQGWKIAISDISAEYGLMHFVYTAPPVAFAMVLVAAWAWTDFEIKKMQPYVDLVHGDSPPERSVLLDYTRSNNFLVWSIAASNKHYVVALASLLTLLALVFSPLAGALLTVRDTWIAAPDMVVNNLAAISLNQADQFWDLTFFLTAAGYASASVLYNLPDPEFIHQGYTVGHFQMPQLQGVNGTVWANTSAILSTPNCQAATSVNMTKTGSGGWLNSATFPGCDYSWTVANVSENLFGVDLCSNSASASGTVPPYFSPVVFWFFTYTPTAAASVTYCAPTISLWDVEVEVDIVTGNLTSVTTLDQFNSQTSNFSSLSGNVTGAPMYGQAYNGIKFNLSDVDPFVLARENATQLTLPAAVFQAAINSPQGITAAFSDGSFVNLVSSVYRKYLALVARTVYFLDYPEPMNMKMKTDQKRLWLSAVAVHLLSVALLLLAFFGVIVQILHRHERQYLRLAHEPGTIASAVVIGAETNMGSLLSGRQDTEAIIQALRDKRFRIDPNTMKIVMEGEAGYESAQSPDPRRSMFGLNQRRASRLSQSFTQPLETA</sequence>
<dbReference type="AlphaFoldDB" id="A0A067PZI2"/>
<dbReference type="PANTHER" id="PTHR37544">
    <property type="entry name" value="SPRAY-RELATED"/>
    <property type="match status" value="1"/>
</dbReference>
<evidence type="ECO:0000256" key="1">
    <source>
        <dbReference type="SAM" id="MobiDB-lite"/>
    </source>
</evidence>
<dbReference type="OrthoDB" id="3248909at2759"/>
<dbReference type="InterPro" id="IPR021840">
    <property type="entry name" value="DUF3433"/>
</dbReference>
<protein>
    <submittedName>
        <fullName evidence="3">Uncharacterized protein</fullName>
    </submittedName>
</protein>
<dbReference type="InParanoid" id="A0A067PZI2"/>
<gene>
    <name evidence="3" type="ORF">JAAARDRAFT_32601</name>
</gene>
<reference evidence="4" key="1">
    <citation type="journal article" date="2014" name="Proc. Natl. Acad. Sci. U.S.A.">
        <title>Extensive sampling of basidiomycete genomes demonstrates inadequacy of the white-rot/brown-rot paradigm for wood decay fungi.</title>
        <authorList>
            <person name="Riley R."/>
            <person name="Salamov A.A."/>
            <person name="Brown D.W."/>
            <person name="Nagy L.G."/>
            <person name="Floudas D."/>
            <person name="Held B.W."/>
            <person name="Levasseur A."/>
            <person name="Lombard V."/>
            <person name="Morin E."/>
            <person name="Otillar R."/>
            <person name="Lindquist E.A."/>
            <person name="Sun H."/>
            <person name="LaButti K.M."/>
            <person name="Schmutz J."/>
            <person name="Jabbour D."/>
            <person name="Luo H."/>
            <person name="Baker S.E."/>
            <person name="Pisabarro A.G."/>
            <person name="Walton J.D."/>
            <person name="Blanchette R.A."/>
            <person name="Henrissat B."/>
            <person name="Martin F."/>
            <person name="Cullen D."/>
            <person name="Hibbett D.S."/>
            <person name="Grigoriev I.V."/>
        </authorList>
    </citation>
    <scope>NUCLEOTIDE SEQUENCE [LARGE SCALE GENOMIC DNA]</scope>
    <source>
        <strain evidence="4">MUCL 33604</strain>
    </source>
</reference>
<feature type="transmembrane region" description="Helical" evidence="2">
    <location>
        <begin position="558"/>
        <end position="585"/>
    </location>
</feature>
<feature type="region of interest" description="Disordered" evidence="1">
    <location>
        <begin position="651"/>
        <end position="687"/>
    </location>
</feature>
<dbReference type="HOGENOM" id="CLU_021534_0_0_1"/>
<keyword evidence="2" id="KW-0812">Transmembrane</keyword>
<dbReference type="PANTHER" id="PTHR37544:SF3">
    <property type="entry name" value="SPRAY"/>
    <property type="match status" value="1"/>
</dbReference>
<keyword evidence="2" id="KW-0472">Membrane</keyword>
<feature type="compositionally biased region" description="Polar residues" evidence="1">
    <location>
        <begin position="675"/>
        <end position="687"/>
    </location>
</feature>
<dbReference type="STRING" id="933084.A0A067PZI2"/>
<keyword evidence="2" id="KW-1133">Transmembrane helix</keyword>
<evidence type="ECO:0000313" key="3">
    <source>
        <dbReference type="EMBL" id="KDQ60228.1"/>
    </source>
</evidence>
<name>A0A067PZI2_9AGAM</name>
<evidence type="ECO:0000256" key="2">
    <source>
        <dbReference type="SAM" id="Phobius"/>
    </source>
</evidence>
<dbReference type="Proteomes" id="UP000027265">
    <property type="component" value="Unassembled WGS sequence"/>
</dbReference>